<dbReference type="InterPro" id="IPR051796">
    <property type="entry name" value="ISF_SsuE-like"/>
</dbReference>
<reference evidence="4" key="2">
    <citation type="journal article" date="2021" name="PeerJ">
        <title>Extensive microbial diversity within the chicken gut microbiome revealed by metagenomics and culture.</title>
        <authorList>
            <person name="Gilroy R."/>
            <person name="Ravi A."/>
            <person name="Getino M."/>
            <person name="Pursley I."/>
            <person name="Horton D.L."/>
            <person name="Alikhan N.F."/>
            <person name="Baker D."/>
            <person name="Gharbi K."/>
            <person name="Hall N."/>
            <person name="Watson M."/>
            <person name="Adriaenssens E.M."/>
            <person name="Foster-Nyarko E."/>
            <person name="Jarju S."/>
            <person name="Secka A."/>
            <person name="Antonio M."/>
            <person name="Oren A."/>
            <person name="Chaudhuri R.R."/>
            <person name="La Ragione R."/>
            <person name="Hildebrand F."/>
            <person name="Pallen M.J."/>
        </authorList>
    </citation>
    <scope>NUCLEOTIDE SEQUENCE</scope>
    <source>
        <strain evidence="4">ChiGjej2B2-16831</strain>
    </source>
</reference>
<sequence length="264" mass="29400">MAALTNKEMVNVLKGEDVKVNILVINCSPKVKSNSRVPVAAVIEAVERIPGANIDTFSFANKKIEYCRHCRAHYCVEHQECIFQDDFQEFKAKWLWADGIVWVSPVYHMGPPSKVRAVLDRLSEVEFGAVHDRMNKKGCGLIYPKFYKAVGAVVHGATRFGGQELTCQFFLNHTVLLDCMPISGNMPECYIGALGHSPNPEALAADKQFLESAQSVGKRVTEAAKIMKAARMLLCGDLDEQWFPSQQVMGGFDKEGFIARLDNE</sequence>
<dbReference type="AlphaFoldDB" id="A0A9D1N2L9"/>
<feature type="domain" description="NADPH-dependent FMN reductase-like" evidence="3">
    <location>
        <begin position="21"/>
        <end position="182"/>
    </location>
</feature>
<dbReference type="GO" id="GO:0016491">
    <property type="term" value="F:oxidoreductase activity"/>
    <property type="evidence" value="ECO:0007669"/>
    <property type="project" value="InterPro"/>
</dbReference>
<dbReference type="InterPro" id="IPR029039">
    <property type="entry name" value="Flavoprotein-like_sf"/>
</dbReference>
<evidence type="ECO:0000259" key="3">
    <source>
        <dbReference type="Pfam" id="PF03358"/>
    </source>
</evidence>
<dbReference type="Gene3D" id="3.40.50.360">
    <property type="match status" value="1"/>
</dbReference>
<reference evidence="4" key="1">
    <citation type="submission" date="2020-10" db="EMBL/GenBank/DDBJ databases">
        <authorList>
            <person name="Gilroy R."/>
        </authorList>
    </citation>
    <scope>NUCLEOTIDE SEQUENCE</scope>
    <source>
        <strain evidence="4">ChiGjej2B2-16831</strain>
    </source>
</reference>
<evidence type="ECO:0000256" key="1">
    <source>
        <dbReference type="ARBA" id="ARBA00022630"/>
    </source>
</evidence>
<keyword evidence="1" id="KW-0285">Flavoprotein</keyword>
<evidence type="ECO:0000313" key="4">
    <source>
        <dbReference type="EMBL" id="HIU94007.1"/>
    </source>
</evidence>
<organism evidence="4 5">
    <name type="scientific">Candidatus Aphodomorpha intestinavium</name>
    <dbReference type="NCBI Taxonomy" id="2840672"/>
    <lineage>
        <taxon>Bacteria</taxon>
        <taxon>Bacillati</taxon>
        <taxon>Bacillota</taxon>
        <taxon>Clostridia</taxon>
        <taxon>Eubacteriales</taxon>
        <taxon>Candidatus Aphodomorpha</taxon>
    </lineage>
</organism>
<dbReference type="SUPFAM" id="SSF52218">
    <property type="entry name" value="Flavoproteins"/>
    <property type="match status" value="1"/>
</dbReference>
<proteinExistence type="predicted"/>
<comment type="caution">
    <text evidence="4">The sequence shown here is derived from an EMBL/GenBank/DDBJ whole genome shotgun (WGS) entry which is preliminary data.</text>
</comment>
<dbReference type="InterPro" id="IPR005025">
    <property type="entry name" value="FMN_Rdtase-like_dom"/>
</dbReference>
<protein>
    <submittedName>
        <fullName evidence="4">Flavodoxin family protein</fullName>
    </submittedName>
</protein>
<dbReference type="Pfam" id="PF03358">
    <property type="entry name" value="FMN_red"/>
    <property type="match status" value="1"/>
</dbReference>
<name>A0A9D1N2L9_9FIRM</name>
<gene>
    <name evidence="4" type="ORF">IAD24_02495</name>
</gene>
<dbReference type="PANTHER" id="PTHR43278">
    <property type="entry name" value="NAD(P)H-DEPENDENT FMN-CONTAINING OXIDOREDUCTASE YWQN-RELATED"/>
    <property type="match status" value="1"/>
</dbReference>
<keyword evidence="2" id="KW-0288">FMN</keyword>
<dbReference type="EMBL" id="DVNZ01000080">
    <property type="protein sequence ID" value="HIU94007.1"/>
    <property type="molecule type" value="Genomic_DNA"/>
</dbReference>
<dbReference type="Proteomes" id="UP000824128">
    <property type="component" value="Unassembled WGS sequence"/>
</dbReference>
<dbReference type="PANTHER" id="PTHR43278:SF1">
    <property type="entry name" value="IRON-SULFUR FLAVOPROTEIN MJ1083"/>
    <property type="match status" value="1"/>
</dbReference>
<accession>A0A9D1N2L9</accession>
<evidence type="ECO:0000256" key="2">
    <source>
        <dbReference type="ARBA" id="ARBA00022643"/>
    </source>
</evidence>
<evidence type="ECO:0000313" key="5">
    <source>
        <dbReference type="Proteomes" id="UP000824128"/>
    </source>
</evidence>